<evidence type="ECO:0000313" key="1">
    <source>
        <dbReference type="EMBL" id="GEU75648.1"/>
    </source>
</evidence>
<dbReference type="PANTHER" id="PTHR11439:SF524">
    <property type="entry name" value="RNA-DIRECTED DNA POLYMERASE, PROTEIN KINASE RLK-PELLE-DLSV FAMILY"/>
    <property type="match status" value="1"/>
</dbReference>
<organism evidence="1">
    <name type="scientific">Tanacetum cinerariifolium</name>
    <name type="common">Dalmatian daisy</name>
    <name type="synonym">Chrysanthemum cinerariifolium</name>
    <dbReference type="NCBI Taxonomy" id="118510"/>
    <lineage>
        <taxon>Eukaryota</taxon>
        <taxon>Viridiplantae</taxon>
        <taxon>Streptophyta</taxon>
        <taxon>Embryophyta</taxon>
        <taxon>Tracheophyta</taxon>
        <taxon>Spermatophyta</taxon>
        <taxon>Magnoliopsida</taxon>
        <taxon>eudicotyledons</taxon>
        <taxon>Gunneridae</taxon>
        <taxon>Pentapetalae</taxon>
        <taxon>asterids</taxon>
        <taxon>campanulids</taxon>
        <taxon>Asterales</taxon>
        <taxon>Asteraceae</taxon>
        <taxon>Asteroideae</taxon>
        <taxon>Anthemideae</taxon>
        <taxon>Anthemidinae</taxon>
        <taxon>Tanacetum</taxon>
    </lineage>
</organism>
<dbReference type="PANTHER" id="PTHR11439">
    <property type="entry name" value="GAG-POL-RELATED RETROTRANSPOSON"/>
    <property type="match status" value="1"/>
</dbReference>
<name>A0A6L2MNX9_TANCI</name>
<dbReference type="AlphaFoldDB" id="A0A6L2MNX9"/>
<reference evidence="1" key="1">
    <citation type="journal article" date="2019" name="Sci. Rep.">
        <title>Draft genome of Tanacetum cinerariifolium, the natural source of mosquito coil.</title>
        <authorList>
            <person name="Yamashiro T."/>
            <person name="Shiraishi A."/>
            <person name="Satake H."/>
            <person name="Nakayama K."/>
        </authorList>
    </citation>
    <scope>NUCLEOTIDE SEQUENCE</scope>
</reference>
<sequence>MTDLGPLNYFLGISVTRDSSGLFLSQKKYAVEILDRAHMLNCNPIRTPIDNESKLGSDGDSAFDPTLYQSLAGYCVFLGNNLLSWSFKRQPTLFRSSAEAEYRGVANVVVKTCWLCNLLRELHTPLSSATIVYCDNVSAVNLSCNPVQHQRTKHIEIDIHFVRDLVVVGQVRVLHVLSRYQYADIFNKDLPSALFEEFCSNLSVWCSPALTAGEC</sequence>
<gene>
    <name evidence="1" type="ORF">Tci_047626</name>
</gene>
<proteinExistence type="predicted"/>
<protein>
    <submittedName>
        <fullName evidence="1">Ribonuclease H-like domain-containing protein</fullName>
    </submittedName>
</protein>
<dbReference type="EMBL" id="BKCJ010007122">
    <property type="protein sequence ID" value="GEU75648.1"/>
    <property type="molecule type" value="Genomic_DNA"/>
</dbReference>
<comment type="caution">
    <text evidence="1">The sequence shown here is derived from an EMBL/GenBank/DDBJ whole genome shotgun (WGS) entry which is preliminary data.</text>
</comment>
<dbReference type="CDD" id="cd09272">
    <property type="entry name" value="RNase_HI_RT_Ty1"/>
    <property type="match status" value="1"/>
</dbReference>
<accession>A0A6L2MNX9</accession>